<accession>A0AAD5JGX4</accession>
<keyword evidence="2" id="KW-1185">Reference proteome</keyword>
<dbReference type="PANTHER" id="PTHR10775:SF192">
    <property type="match status" value="1"/>
</dbReference>
<dbReference type="AlphaFoldDB" id="A0AAD5JGX4"/>
<protein>
    <submittedName>
        <fullName evidence="1">Uncharacterized protein</fullName>
    </submittedName>
</protein>
<reference evidence="1" key="2">
    <citation type="submission" date="2023-02" db="EMBL/GenBank/DDBJ databases">
        <authorList>
            <person name="Swenson N.G."/>
            <person name="Wegrzyn J.L."/>
            <person name="Mcevoy S.L."/>
        </authorList>
    </citation>
    <scope>NUCLEOTIDE SEQUENCE</scope>
    <source>
        <strain evidence="1">91603</strain>
        <tissue evidence="1">Leaf</tissue>
    </source>
</reference>
<proteinExistence type="predicted"/>
<evidence type="ECO:0000313" key="2">
    <source>
        <dbReference type="Proteomes" id="UP001064489"/>
    </source>
</evidence>
<gene>
    <name evidence="1" type="ORF">LWI28_005804</name>
</gene>
<organism evidence="1 2">
    <name type="scientific">Acer negundo</name>
    <name type="common">Box elder</name>
    <dbReference type="NCBI Taxonomy" id="4023"/>
    <lineage>
        <taxon>Eukaryota</taxon>
        <taxon>Viridiplantae</taxon>
        <taxon>Streptophyta</taxon>
        <taxon>Embryophyta</taxon>
        <taxon>Tracheophyta</taxon>
        <taxon>Spermatophyta</taxon>
        <taxon>Magnoliopsida</taxon>
        <taxon>eudicotyledons</taxon>
        <taxon>Gunneridae</taxon>
        <taxon>Pentapetalae</taxon>
        <taxon>rosids</taxon>
        <taxon>malvids</taxon>
        <taxon>Sapindales</taxon>
        <taxon>Sapindaceae</taxon>
        <taxon>Hippocastanoideae</taxon>
        <taxon>Acereae</taxon>
        <taxon>Acer</taxon>
    </lineage>
</organism>
<dbReference type="Proteomes" id="UP001064489">
    <property type="component" value="Chromosome 9"/>
</dbReference>
<reference evidence="1" key="1">
    <citation type="journal article" date="2022" name="Plant J.">
        <title>Strategies of tolerance reflected in two North American maple genomes.</title>
        <authorList>
            <person name="McEvoy S.L."/>
            <person name="Sezen U.U."/>
            <person name="Trouern-Trend A."/>
            <person name="McMahon S.M."/>
            <person name="Schaberg P.G."/>
            <person name="Yang J."/>
            <person name="Wegrzyn J.L."/>
            <person name="Swenson N.G."/>
        </authorList>
    </citation>
    <scope>NUCLEOTIDE SEQUENCE</scope>
    <source>
        <strain evidence="1">91603</strain>
    </source>
</reference>
<dbReference type="InterPro" id="IPR004242">
    <property type="entry name" value="Transposase_21"/>
</dbReference>
<dbReference type="Pfam" id="PF02992">
    <property type="entry name" value="Transposase_21"/>
    <property type="match status" value="1"/>
</dbReference>
<dbReference type="EMBL" id="JAJSOW010000001">
    <property type="protein sequence ID" value="KAI9200313.1"/>
    <property type="molecule type" value="Genomic_DNA"/>
</dbReference>
<name>A0AAD5JGX4_ACENE</name>
<dbReference type="PANTHER" id="PTHR10775">
    <property type="entry name" value="OS08G0208400 PROTEIN"/>
    <property type="match status" value="1"/>
</dbReference>
<sequence length="297" mass="35438">MFRLHVALLWTINDFPEFGNLSRWSTRGEKACPYCSRNTKSRWLNHGRKYCYMDHRRFLPLSHKFRKDRVSFYGTMEWGYAPSRLSGSILKREVDDILTEYKKEDVKKRKRDEMEKKKKDEKEGGSDKNYWKKKFIFFKLPYWEHNSIRHNLDVIHIEKNVYDNILWTLLGVVGKSKDNLKSRRDLKNWGLRRPLYLQQQGATKVYLPSVCFTMNKVNKDVFLKVLKSVKVPNGYASNISRCVHMKEHTIFGHKSQDSHTNGPNQFARRFKRYDINGFRFHTKNTEKSRVTQNTGVV</sequence>
<comment type="caution">
    <text evidence="1">The sequence shown here is derived from an EMBL/GenBank/DDBJ whole genome shotgun (WGS) entry which is preliminary data.</text>
</comment>
<evidence type="ECO:0000313" key="1">
    <source>
        <dbReference type="EMBL" id="KAI9200313.1"/>
    </source>
</evidence>